<feature type="transmembrane region" description="Helical" evidence="9">
    <location>
        <begin position="379"/>
        <end position="396"/>
    </location>
</feature>
<keyword evidence="2" id="KW-1003">Cell membrane</keyword>
<keyword evidence="5 9" id="KW-0812">Transmembrane</keyword>
<evidence type="ECO:0000256" key="4">
    <source>
        <dbReference type="ARBA" id="ARBA00022679"/>
    </source>
</evidence>
<comment type="subcellular location">
    <subcellularLocation>
        <location evidence="1">Cell membrane</location>
        <topology evidence="1">Multi-pass membrane protein</topology>
    </subcellularLocation>
</comment>
<keyword evidence="4" id="KW-0808">Transferase</keyword>
<keyword evidence="7 9" id="KW-0472">Membrane</keyword>
<proteinExistence type="predicted"/>
<keyword evidence="12" id="KW-1185">Reference proteome</keyword>
<evidence type="ECO:0000256" key="6">
    <source>
        <dbReference type="ARBA" id="ARBA00022989"/>
    </source>
</evidence>
<feature type="transmembrane region" description="Helical" evidence="9">
    <location>
        <begin position="103"/>
        <end position="121"/>
    </location>
</feature>
<feature type="transmembrane region" description="Helical" evidence="9">
    <location>
        <begin position="226"/>
        <end position="247"/>
    </location>
</feature>
<name>A0ABS1CGP0_9GAMM</name>
<evidence type="ECO:0000256" key="7">
    <source>
        <dbReference type="ARBA" id="ARBA00023136"/>
    </source>
</evidence>
<accession>A0ABS1CGP0</accession>
<evidence type="ECO:0000256" key="2">
    <source>
        <dbReference type="ARBA" id="ARBA00022475"/>
    </source>
</evidence>
<keyword evidence="6 9" id="KW-1133">Transmembrane helix</keyword>
<evidence type="ECO:0000256" key="9">
    <source>
        <dbReference type="SAM" id="Phobius"/>
    </source>
</evidence>
<dbReference type="InterPro" id="IPR038731">
    <property type="entry name" value="RgtA/B/C-like"/>
</dbReference>
<evidence type="ECO:0000313" key="12">
    <source>
        <dbReference type="Proteomes" id="UP000748752"/>
    </source>
</evidence>
<dbReference type="RefSeq" id="WP_200236721.1">
    <property type="nucleotide sequence ID" value="NZ_NRRV01000021.1"/>
</dbReference>
<dbReference type="Pfam" id="PF13231">
    <property type="entry name" value="PMT_2"/>
    <property type="match status" value="1"/>
</dbReference>
<feature type="transmembrane region" description="Helical" evidence="9">
    <location>
        <begin position="330"/>
        <end position="347"/>
    </location>
</feature>
<feature type="region of interest" description="Disordered" evidence="8">
    <location>
        <begin position="269"/>
        <end position="307"/>
    </location>
</feature>
<evidence type="ECO:0000256" key="5">
    <source>
        <dbReference type="ARBA" id="ARBA00022692"/>
    </source>
</evidence>
<gene>
    <name evidence="11" type="ORF">CKO31_10080</name>
</gene>
<feature type="transmembrane region" description="Helical" evidence="9">
    <location>
        <begin position="151"/>
        <end position="170"/>
    </location>
</feature>
<evidence type="ECO:0000313" key="11">
    <source>
        <dbReference type="EMBL" id="MBK1631082.1"/>
    </source>
</evidence>
<evidence type="ECO:0000259" key="10">
    <source>
        <dbReference type="Pfam" id="PF13231"/>
    </source>
</evidence>
<feature type="transmembrane region" description="Helical" evidence="9">
    <location>
        <begin position="353"/>
        <end position="372"/>
    </location>
</feature>
<feature type="transmembrane region" description="Helical" evidence="9">
    <location>
        <begin position="128"/>
        <end position="145"/>
    </location>
</feature>
<feature type="domain" description="Glycosyltransferase RgtA/B/C/D-like" evidence="10">
    <location>
        <begin position="83"/>
        <end position="241"/>
    </location>
</feature>
<comment type="caution">
    <text evidence="11">The sequence shown here is derived from an EMBL/GenBank/DDBJ whole genome shotgun (WGS) entry which is preliminary data.</text>
</comment>
<dbReference type="EMBL" id="NRRV01000021">
    <property type="protein sequence ID" value="MBK1631082.1"/>
    <property type="molecule type" value="Genomic_DNA"/>
</dbReference>
<evidence type="ECO:0000256" key="1">
    <source>
        <dbReference type="ARBA" id="ARBA00004651"/>
    </source>
</evidence>
<feature type="transmembrane region" description="Helical" evidence="9">
    <location>
        <begin position="182"/>
        <end position="206"/>
    </location>
</feature>
<dbReference type="Proteomes" id="UP000748752">
    <property type="component" value="Unassembled WGS sequence"/>
</dbReference>
<sequence>MNRPRLLSSAPAALAILCGLTALMVLRQVGSTALAYPDADRLLLDGVFMLDFMRELPLWPPSRVYDFTASYYAQYPGLSIGYKPVFFPTVEAFFNAVFGISQASSRLALLFFALIAVVAFFDLVRERFGVATAFWSAALLISLPAVAKWGWYTMTELPTLAMVLLSGWLFRRYLRSSNHLYLYGTAVAFGLACWTKQVAVFAVLWLLLEAIFAGRLLWMLRQMQTYIAAGLALVLLVPLLVVTLWLGDQNIAQSIGRIAKLVPTEPAAQSVPGSGGSATGEAVSASPQQQADREQADGGEPGARADSAERPGIIAQRWPLAFEQLARNGLPPWTLALAALGALLALVQRDGRVRYFVLLVIAVYLFFGLLLGQARDRDYIYWLPAFALFAVLPFFYLSERWSAARVQYAAAGVLTAVVLSHVALSYARQPSFSQGYDIAAGLVASQTQSPTLMVDAYNNGYFTYFVRQYDEDRELFVLRADKLLSSSGMYAGERAQDVEQRLESKEDIGALMDRFGVQFIVVESKSPLPLPIHDLLREYLQSDRFRLAATIPIRTNRGPLRGQDLLVYENLELKTPEGGVLELPIPIVGQTIRVPYKPKAVPVDGATAE</sequence>
<evidence type="ECO:0000256" key="8">
    <source>
        <dbReference type="SAM" id="MobiDB-lite"/>
    </source>
</evidence>
<dbReference type="PANTHER" id="PTHR33908">
    <property type="entry name" value="MANNOSYLTRANSFERASE YKCB-RELATED"/>
    <property type="match status" value="1"/>
</dbReference>
<dbReference type="PANTHER" id="PTHR33908:SF11">
    <property type="entry name" value="MEMBRANE PROTEIN"/>
    <property type="match status" value="1"/>
</dbReference>
<reference evidence="11 12" key="1">
    <citation type="journal article" date="2020" name="Microorganisms">
        <title>Osmotic Adaptation and Compatible Solute Biosynthesis of Phototrophic Bacteria as Revealed from Genome Analyses.</title>
        <authorList>
            <person name="Imhoff J.F."/>
            <person name="Rahn T."/>
            <person name="Kunzel S."/>
            <person name="Keller A."/>
            <person name="Neulinger S.C."/>
        </authorList>
    </citation>
    <scope>NUCLEOTIDE SEQUENCE [LARGE SCALE GENOMIC DNA]</scope>
    <source>
        <strain evidence="11 12">DSM 6210</strain>
    </source>
</reference>
<evidence type="ECO:0000256" key="3">
    <source>
        <dbReference type="ARBA" id="ARBA00022676"/>
    </source>
</evidence>
<keyword evidence="3" id="KW-0328">Glycosyltransferase</keyword>
<protein>
    <recommendedName>
        <fullName evidence="10">Glycosyltransferase RgtA/B/C/D-like domain-containing protein</fullName>
    </recommendedName>
</protein>
<dbReference type="InterPro" id="IPR050297">
    <property type="entry name" value="LipidA_mod_glycosyltrf_83"/>
</dbReference>
<organism evidence="11 12">
    <name type="scientific">Thiohalocapsa halophila</name>
    <dbReference type="NCBI Taxonomy" id="69359"/>
    <lineage>
        <taxon>Bacteria</taxon>
        <taxon>Pseudomonadati</taxon>
        <taxon>Pseudomonadota</taxon>
        <taxon>Gammaproteobacteria</taxon>
        <taxon>Chromatiales</taxon>
        <taxon>Chromatiaceae</taxon>
        <taxon>Thiohalocapsa</taxon>
    </lineage>
</organism>
<feature type="transmembrane region" description="Helical" evidence="9">
    <location>
        <begin position="408"/>
        <end position="427"/>
    </location>
</feature>